<evidence type="ECO:0000259" key="3">
    <source>
        <dbReference type="Pfam" id="PF01443"/>
    </source>
</evidence>
<protein>
    <submittedName>
        <fullName evidence="5">Conjugative relaxase domain protein</fullName>
    </submittedName>
</protein>
<dbReference type="HOGENOM" id="CLU_001748_0_2_3"/>
<dbReference type="CDD" id="cd18809">
    <property type="entry name" value="SF1_C_RecD"/>
    <property type="match status" value="1"/>
</dbReference>
<dbReference type="InterPro" id="IPR014862">
    <property type="entry name" value="TrwC"/>
</dbReference>
<dbReference type="Pfam" id="PF08751">
    <property type="entry name" value="TrwC"/>
    <property type="match status" value="1"/>
</dbReference>
<dbReference type="SUPFAM" id="SSF55464">
    <property type="entry name" value="Origin of replication-binding domain, RBD-like"/>
    <property type="match status" value="1"/>
</dbReference>
<reference evidence="6" key="1">
    <citation type="journal article" date="2011" name="MBio">
        <title>Novel metabolic attributes of the genus Cyanothece, comprising a group of unicellular nitrogen-fixing Cyanobacteria.</title>
        <authorList>
            <person name="Bandyopadhyay A."/>
            <person name="Elvitigala T."/>
            <person name="Welsh E."/>
            <person name="Stockel J."/>
            <person name="Liberton M."/>
            <person name="Min H."/>
            <person name="Sherman L.A."/>
            <person name="Pakrasi H.B."/>
        </authorList>
    </citation>
    <scope>NUCLEOTIDE SEQUENCE [LARGE SCALE GENOMIC DNA]</scope>
    <source>
        <strain evidence="6">PCC 7822</strain>
        <plasmid evidence="6">Cy782205</plasmid>
    </source>
</reference>
<keyword evidence="1" id="KW-0175">Coiled coil</keyword>
<evidence type="ECO:0000259" key="4">
    <source>
        <dbReference type="Pfam" id="PF08751"/>
    </source>
</evidence>
<dbReference type="OrthoDB" id="1634048at2"/>
<organism evidence="5 6">
    <name type="scientific">Gloeothece verrucosa (strain PCC 7822)</name>
    <name type="common">Cyanothece sp. (strain PCC 7822)</name>
    <dbReference type="NCBI Taxonomy" id="497965"/>
    <lineage>
        <taxon>Bacteria</taxon>
        <taxon>Bacillati</taxon>
        <taxon>Cyanobacteriota</taxon>
        <taxon>Cyanophyceae</taxon>
        <taxon>Oscillatoriophycideae</taxon>
        <taxon>Chroococcales</taxon>
        <taxon>Aphanothecaceae</taxon>
        <taxon>Gloeothece</taxon>
        <taxon>Gloeothece verrucosa</taxon>
    </lineage>
</organism>
<gene>
    <name evidence="5" type="ordered locus">Cyan7822_6673</name>
</gene>
<feature type="coiled-coil region" evidence="1">
    <location>
        <begin position="948"/>
        <end position="1016"/>
    </location>
</feature>
<geneLocation type="plasmid" evidence="5 6">
    <name>Cy782205</name>
</geneLocation>
<dbReference type="InterPro" id="IPR027351">
    <property type="entry name" value="(+)RNA_virus_helicase_core_dom"/>
</dbReference>
<dbReference type="SUPFAM" id="SSF52540">
    <property type="entry name" value="P-loop containing nucleoside triphosphate hydrolases"/>
    <property type="match status" value="2"/>
</dbReference>
<dbReference type="KEGG" id="cyj:Cyan7822_6673"/>
<keyword evidence="6" id="KW-1185">Reference proteome</keyword>
<dbReference type="AlphaFoldDB" id="E0UP03"/>
<dbReference type="GO" id="GO:0005524">
    <property type="term" value="F:ATP binding"/>
    <property type="evidence" value="ECO:0007669"/>
    <property type="project" value="InterPro"/>
</dbReference>
<evidence type="ECO:0000256" key="2">
    <source>
        <dbReference type="SAM" id="MobiDB-lite"/>
    </source>
</evidence>
<dbReference type="InterPro" id="IPR027417">
    <property type="entry name" value="P-loop_NTPase"/>
</dbReference>
<dbReference type="PANTHER" id="PTHR43788">
    <property type="entry name" value="DNA2/NAM7 HELICASE FAMILY MEMBER"/>
    <property type="match status" value="1"/>
</dbReference>
<sequence>MVATVGRCYTNPKDYAQENYYSTGDGLTNSEWLGKAASEQGLKGQIQEQHFHNAYQALDPNGDPLRRQQNYRKPVQRHNRPGTDVTLSAPKSISVAALVMGDNQILEAHKAAVRATMEYVEKNCIFYQTKQKGKKLLLQSKTAQIAVFHHDDNRNKDPQLHSHCVILNQTLCPDGKWRAVANEQLYTQIKTIGAYYAHELARQLEQIGCKIQWTDDHIFELAGVDKEKLDAIFSTRSNQIEAELEKLGLTRKTATAIQKQTVCLKTRKEKKHHHQPEDRERQLLEWKQRATQAGIKINREHRTQLEKAYNQPSHPGSIQKLLTEACNILTERQTAFIRHELLKECLRQSQGKYDPNLLLAHINQKEELVPTTDGRLTTKSQLSRERNIIQWANTGKNSRIPLASQEQAQIIAQQRGLNSGQTTALIHIVTSPDAVVLVQGNAGVGKTYTMNALKQTLCNQPIRGLAPSAAAADVLQTESGISSQTLASYLLTKNERLPQNEILLVDEAGMLSSVQMEQLLNKAQATNSRVILVGDTKQLSAVEAGAPFKLLQEHSLPTAIIDQNLRQRDPSLKQVVDLMATHDRDESSINQAYSCLYHQGKVKQIAAETERVEAIACDYLSRPTEVRNKTLIIAGTNADKQTLTTAIRQGLMNEGVLESESRLIQTLKRKDLDKFAITKAHHYQRGDVIKFQIDNAQFSRDFYYRVSDVDSITNTVTLIDSNGIDYTLPLDKYKQREVYQVQQLEIRPGEQMRFTKNISVHDYKQLNGQRFTVVGFTEDGQISLLTKGKTIAVSPSSLLHSDYRYVDTVHSSQGQTADYCIYCASAAKSLSIGRESFYVAASRAKQEFVVYTANATDLGVTVQISRANENASDLVSPSKDMEPKSPPAGEPLATPSITHLSTSKADSTEKASSLYQLSQLSDAELVSVARSVQQWLQNKPTEPSLNKGKALKSEIEELQRHKTKLSKQLVTQKQELNQLGQPRSLFNPFGVSGEIIENKQAEIQLTSSLLRDIESQRKKTTNSFTQWQSEARAFLDWEENPKTKKIKQLAEELESPLIRERIARITEEYTLYGAAKTILNKEGKRLGNGFYFFGNIYRIQQQETTLTIFHKDYNEPLFVATDNRANGGIIEVSQCNLTEEDKENIQGAAKYLEKQKTQSKGFSR</sequence>
<feature type="domain" description="TrwC relaxase" evidence="4">
    <location>
        <begin position="9"/>
        <end position="292"/>
    </location>
</feature>
<keyword evidence="5" id="KW-0614">Plasmid</keyword>
<evidence type="ECO:0000313" key="6">
    <source>
        <dbReference type="Proteomes" id="UP000008206"/>
    </source>
</evidence>
<accession>E0UP03</accession>
<dbReference type="EMBL" id="CP002203">
    <property type="protein sequence ID" value="ADN18683.1"/>
    <property type="molecule type" value="Genomic_DNA"/>
</dbReference>
<dbReference type="Proteomes" id="UP000008206">
    <property type="component" value="Plasmid Cy782205"/>
</dbReference>
<proteinExistence type="predicted"/>
<dbReference type="NCBIfam" id="NF041492">
    <property type="entry name" value="MobF"/>
    <property type="match status" value="1"/>
</dbReference>
<evidence type="ECO:0000313" key="5">
    <source>
        <dbReference type="EMBL" id="ADN18683.1"/>
    </source>
</evidence>
<evidence type="ECO:0000256" key="1">
    <source>
        <dbReference type="SAM" id="Coils"/>
    </source>
</evidence>
<dbReference type="InterPro" id="IPR050534">
    <property type="entry name" value="Coronavir_polyprotein_1ab"/>
</dbReference>
<dbReference type="Pfam" id="PF01443">
    <property type="entry name" value="Viral_helicase1"/>
    <property type="match status" value="1"/>
</dbReference>
<dbReference type="NCBIfam" id="TIGR02686">
    <property type="entry name" value="relax_trwC"/>
    <property type="match status" value="1"/>
</dbReference>
<dbReference type="CDD" id="cd17933">
    <property type="entry name" value="DEXSc_RecD-like"/>
    <property type="match status" value="1"/>
</dbReference>
<dbReference type="Gene3D" id="3.40.50.300">
    <property type="entry name" value="P-loop containing nucleotide triphosphate hydrolases"/>
    <property type="match status" value="2"/>
</dbReference>
<feature type="compositionally biased region" description="Polar residues" evidence="2">
    <location>
        <begin position="895"/>
        <end position="905"/>
    </location>
</feature>
<name>E0UP03_GLOV7</name>
<dbReference type="Gene3D" id="2.30.30.940">
    <property type="match status" value="1"/>
</dbReference>
<dbReference type="InterPro" id="IPR014059">
    <property type="entry name" value="TraI/TrwC_relax"/>
</dbReference>
<dbReference type="RefSeq" id="WP_013325805.1">
    <property type="nucleotide sequence ID" value="NC_014504.1"/>
</dbReference>
<feature type="domain" description="(+)RNA virus helicase C-terminal" evidence="3">
    <location>
        <begin position="760"/>
        <end position="852"/>
    </location>
</feature>
<feature type="region of interest" description="Disordered" evidence="2">
    <location>
        <begin position="871"/>
        <end position="905"/>
    </location>
</feature>
<dbReference type="Pfam" id="PF13604">
    <property type="entry name" value="AAA_30"/>
    <property type="match status" value="1"/>
</dbReference>